<evidence type="ECO:0000313" key="6">
    <source>
        <dbReference type="EMBL" id="TQL99060.1"/>
    </source>
</evidence>
<keyword evidence="2" id="KW-0479">Metal-binding</keyword>
<dbReference type="AlphaFoldDB" id="A0A543CQ12"/>
<dbReference type="GO" id="GO:0016491">
    <property type="term" value="F:oxidoreductase activity"/>
    <property type="evidence" value="ECO:0007669"/>
    <property type="project" value="InterPro"/>
</dbReference>
<keyword evidence="1" id="KW-0949">S-adenosyl-L-methionine</keyword>
<sequence>MPAEPTAEWPASLDVAKQIADGWSPTPFREFVLKIHSRCDLACDYCYMYEMADQSWRGRPRHMSADVVANTAARIAEHARDHGLTSIEVVLHGGEPLLASHDLITDIVTTIRSSAGPEVDVRLSLQTNGVRLASYLDLLDKLDVRVGVSIDGDAVANDRHRRYPHGGSSYDAVAAGLRLLSTRFRHLFGGLLCAIDVANPPLATYEALLEFDPPAIDFLLPHGNWSEPPPGRVPGSAATPYADWLIEIFDRWYAAPRQETRVRLFSEIIHLLLGGASASEAIGLSPVTVIVIETDGSIEQSDMLKSAYSGAPETGLHVAHDPFDTALMLPFVAARQVGELALADECRRCAVHRVCGAGLYAHRYRPGSGFANPSVYSPDLFRLISHVSNVLTTDLSARANGNA</sequence>
<dbReference type="NCBIfam" id="TIGR04269">
    <property type="entry name" value="SAM_SPASM_FxsB"/>
    <property type="match status" value="1"/>
</dbReference>
<dbReference type="InterPro" id="IPR058240">
    <property type="entry name" value="rSAM_sf"/>
</dbReference>
<dbReference type="RefSeq" id="WP_246121941.1">
    <property type="nucleotide sequence ID" value="NZ_VFOZ01000001.1"/>
</dbReference>
<name>A0A543CQ12_9ACTN</name>
<dbReference type="Gene3D" id="3.20.20.70">
    <property type="entry name" value="Aldolase class I"/>
    <property type="match status" value="1"/>
</dbReference>
<keyword evidence="7" id="KW-1185">Reference proteome</keyword>
<dbReference type="GO" id="GO:0046872">
    <property type="term" value="F:metal ion binding"/>
    <property type="evidence" value="ECO:0007669"/>
    <property type="project" value="UniProtKB-KW"/>
</dbReference>
<dbReference type="SFLD" id="SFLDS00029">
    <property type="entry name" value="Radical_SAM"/>
    <property type="match status" value="1"/>
</dbReference>
<proteinExistence type="predicted"/>
<dbReference type="InterPro" id="IPR026335">
    <property type="entry name" value="rSAM_SPASM_FxsB"/>
</dbReference>
<feature type="domain" description="Radical SAM core" evidence="5">
    <location>
        <begin position="25"/>
        <end position="257"/>
    </location>
</feature>
<protein>
    <recommendedName>
        <fullName evidence="5">Radical SAM core domain-containing protein</fullName>
    </recommendedName>
</protein>
<gene>
    <name evidence="6" type="ORF">FB559_4714</name>
</gene>
<dbReference type="InterPro" id="IPR013785">
    <property type="entry name" value="Aldolase_TIM"/>
</dbReference>
<evidence type="ECO:0000259" key="5">
    <source>
        <dbReference type="PROSITE" id="PS51918"/>
    </source>
</evidence>
<dbReference type="PANTHER" id="PTHR43273">
    <property type="entry name" value="ANAEROBIC SULFATASE-MATURATING ENZYME HOMOLOG ASLB-RELATED"/>
    <property type="match status" value="1"/>
</dbReference>
<dbReference type="EMBL" id="VFOZ01000001">
    <property type="protein sequence ID" value="TQL99060.1"/>
    <property type="molecule type" value="Genomic_DNA"/>
</dbReference>
<evidence type="ECO:0000256" key="3">
    <source>
        <dbReference type="ARBA" id="ARBA00023004"/>
    </source>
</evidence>
<accession>A0A543CQ12</accession>
<dbReference type="SUPFAM" id="SSF102114">
    <property type="entry name" value="Radical SAM enzymes"/>
    <property type="match status" value="1"/>
</dbReference>
<organism evidence="6 7">
    <name type="scientific">Actinoallomurus bryophytorum</name>
    <dbReference type="NCBI Taxonomy" id="1490222"/>
    <lineage>
        <taxon>Bacteria</taxon>
        <taxon>Bacillati</taxon>
        <taxon>Actinomycetota</taxon>
        <taxon>Actinomycetes</taxon>
        <taxon>Streptosporangiales</taxon>
        <taxon>Thermomonosporaceae</taxon>
        <taxon>Actinoallomurus</taxon>
    </lineage>
</organism>
<dbReference type="InterPro" id="IPR023867">
    <property type="entry name" value="Sulphatase_maturase_rSAM"/>
</dbReference>
<comment type="caution">
    <text evidence="6">The sequence shown here is derived from an EMBL/GenBank/DDBJ whole genome shotgun (WGS) entry which is preliminary data.</text>
</comment>
<evidence type="ECO:0000256" key="2">
    <source>
        <dbReference type="ARBA" id="ARBA00022723"/>
    </source>
</evidence>
<dbReference type="GO" id="GO:0051536">
    <property type="term" value="F:iron-sulfur cluster binding"/>
    <property type="evidence" value="ECO:0007669"/>
    <property type="project" value="UniProtKB-KW"/>
</dbReference>
<dbReference type="CDD" id="cd01335">
    <property type="entry name" value="Radical_SAM"/>
    <property type="match status" value="1"/>
</dbReference>
<evidence type="ECO:0000256" key="4">
    <source>
        <dbReference type="ARBA" id="ARBA00023014"/>
    </source>
</evidence>
<dbReference type="Proteomes" id="UP000316096">
    <property type="component" value="Unassembled WGS sequence"/>
</dbReference>
<keyword evidence="3" id="KW-0408">Iron</keyword>
<reference evidence="6 7" key="1">
    <citation type="submission" date="2019-06" db="EMBL/GenBank/DDBJ databases">
        <title>Sequencing the genomes of 1000 actinobacteria strains.</title>
        <authorList>
            <person name="Klenk H.-P."/>
        </authorList>
    </citation>
    <scope>NUCLEOTIDE SEQUENCE [LARGE SCALE GENOMIC DNA]</scope>
    <source>
        <strain evidence="6 7">DSM 102200</strain>
    </source>
</reference>
<dbReference type="InterPro" id="IPR007197">
    <property type="entry name" value="rSAM"/>
</dbReference>
<dbReference type="PANTHER" id="PTHR43273:SF8">
    <property type="entry name" value="RADICAL SAM DOMAIN PROTEIN"/>
    <property type="match status" value="1"/>
</dbReference>
<dbReference type="SFLD" id="SFLDG01067">
    <property type="entry name" value="SPASM/twitch_domain_containing"/>
    <property type="match status" value="1"/>
</dbReference>
<evidence type="ECO:0000256" key="1">
    <source>
        <dbReference type="ARBA" id="ARBA00022691"/>
    </source>
</evidence>
<evidence type="ECO:0000313" key="7">
    <source>
        <dbReference type="Proteomes" id="UP000316096"/>
    </source>
</evidence>
<keyword evidence="4" id="KW-0411">Iron-sulfur</keyword>
<dbReference type="PROSITE" id="PS51918">
    <property type="entry name" value="RADICAL_SAM"/>
    <property type="match status" value="1"/>
</dbReference>
<dbReference type="Pfam" id="PF04055">
    <property type="entry name" value="Radical_SAM"/>
    <property type="match status" value="1"/>
</dbReference>